<accession>A0ABY5TXB0</accession>
<dbReference type="EMBL" id="CP103424">
    <property type="protein sequence ID" value="UWD34840.1"/>
    <property type="molecule type" value="Genomic_DNA"/>
</dbReference>
<organism evidence="2 3">
    <name type="scientific">Mycoplasma cottewii</name>
    <dbReference type="NCBI Taxonomy" id="51364"/>
    <lineage>
        <taxon>Bacteria</taxon>
        <taxon>Bacillati</taxon>
        <taxon>Mycoplasmatota</taxon>
        <taxon>Mollicutes</taxon>
        <taxon>Mycoplasmataceae</taxon>
        <taxon>Mycoplasma</taxon>
    </lineage>
</organism>
<evidence type="ECO:0000313" key="2">
    <source>
        <dbReference type="EMBL" id="UWD34840.1"/>
    </source>
</evidence>
<feature type="coiled-coil region" evidence="1">
    <location>
        <begin position="200"/>
        <end position="241"/>
    </location>
</feature>
<dbReference type="InterPro" id="IPR005046">
    <property type="entry name" value="DUF285"/>
</dbReference>
<dbReference type="Proteomes" id="UP001059819">
    <property type="component" value="Chromosome"/>
</dbReference>
<dbReference type="Pfam" id="PF03382">
    <property type="entry name" value="DUF285"/>
    <property type="match status" value="1"/>
</dbReference>
<keyword evidence="3" id="KW-1185">Reference proteome</keyword>
<proteinExistence type="predicted"/>
<dbReference type="Gene3D" id="1.10.287.1490">
    <property type="match status" value="1"/>
</dbReference>
<feature type="coiled-coil region" evidence="1">
    <location>
        <begin position="45"/>
        <end position="170"/>
    </location>
</feature>
<keyword evidence="1" id="KW-0175">Coiled coil</keyword>
<protein>
    <submittedName>
        <fullName evidence="2">BspA family leucine-rich repeat surface protein</fullName>
    </submittedName>
</protein>
<evidence type="ECO:0000256" key="1">
    <source>
        <dbReference type="SAM" id="Coils"/>
    </source>
</evidence>
<dbReference type="RefSeq" id="WP_259430024.1">
    <property type="nucleotide sequence ID" value="NZ_CP103424.1"/>
</dbReference>
<reference evidence="2" key="1">
    <citation type="submission" date="2022-08" db="EMBL/GenBank/DDBJ databases">
        <title>Complete genome sequence of Mycoplasma cottewii type strain VIS.</title>
        <authorList>
            <person name="Spergser J."/>
        </authorList>
    </citation>
    <scope>NUCLEOTIDE SEQUENCE</scope>
    <source>
        <strain evidence="2">VIS</strain>
    </source>
</reference>
<name>A0ABY5TXB0_9MOLU</name>
<sequence length="557" mass="64457">MKLFKWFSLSVILIGSFVTVPIITTSKIVKNNHESNNQSDPQDIKQQLETSISQVKEKIKTLKEKTESLTQQYQSNETKINEFNQSLTQLTTQRDSLKETLDDLLLQNTNRNQGLITYKLELDSLESKLENFTQERGKLVKENQEKRDLINQLKQQINGINSEIGDLTSAISKQEVTNINLNNSNGDKRRIDAPRELAKLNRIRTELSDIERQVKNKEKEQADLEKNLKEVEDRHKKLKEEIIPNLTTRFNNLKRDFDQQQEMNKNYVTVFSKMVNEVWEKTTKKTIWALDAYRDILSRFNIETQKNLSISNFKLREPSESKERVSVGKFKIVVDDLTIQTGIQNLQIINLDLDIDFIYPESRPHKIEGNKLVEIGYRKRFLKDGIGNAGLGGGENLISIYDPLPDVNEVPEYLPWFIQSLDSAFLRNKFSSIKNLEKWDVSNIIVMNYTFRLATKFNHPIGNWNVSNVRFMRRTFAGAQGFRRNISKWNVVEHVKTFAFVTIKSGNWNNPYWDNNLPQIVRNRFTSGITPGGFDPFKGEDGSDGGAGLEWIIDKDA</sequence>
<gene>
    <name evidence="2" type="ORF">NX779_03445</name>
</gene>
<evidence type="ECO:0000313" key="3">
    <source>
        <dbReference type="Proteomes" id="UP001059819"/>
    </source>
</evidence>